<evidence type="ECO:0000313" key="2">
    <source>
        <dbReference type="Proteomes" id="UP001566132"/>
    </source>
</evidence>
<sequence>MEEITKRTDRCNRGWLLSDMVGGTGRDRKTTECQEHRHWLMQFGHFQLSGHVQQLKNTDKYGASLAADLDSWL</sequence>
<proteinExistence type="predicted"/>
<dbReference type="AlphaFoldDB" id="A0ABD1F221"/>
<reference evidence="1 2" key="1">
    <citation type="submission" date="2024-05" db="EMBL/GenBank/DDBJ databases">
        <title>Genetic variation in Jamaican populations of the coffee berry borer (Hypothenemus hampei).</title>
        <authorList>
            <person name="Errbii M."/>
            <person name="Myrie A."/>
        </authorList>
    </citation>
    <scope>NUCLEOTIDE SEQUENCE [LARGE SCALE GENOMIC DNA]</scope>
    <source>
        <strain evidence="1">JA-Hopewell-2020-01-JO</strain>
        <tissue evidence="1">Whole body</tissue>
    </source>
</reference>
<organism evidence="1 2">
    <name type="scientific">Hypothenemus hampei</name>
    <name type="common">Coffee berry borer</name>
    <dbReference type="NCBI Taxonomy" id="57062"/>
    <lineage>
        <taxon>Eukaryota</taxon>
        <taxon>Metazoa</taxon>
        <taxon>Ecdysozoa</taxon>
        <taxon>Arthropoda</taxon>
        <taxon>Hexapoda</taxon>
        <taxon>Insecta</taxon>
        <taxon>Pterygota</taxon>
        <taxon>Neoptera</taxon>
        <taxon>Endopterygota</taxon>
        <taxon>Coleoptera</taxon>
        <taxon>Polyphaga</taxon>
        <taxon>Cucujiformia</taxon>
        <taxon>Curculionidae</taxon>
        <taxon>Scolytinae</taxon>
        <taxon>Hypothenemus</taxon>
    </lineage>
</organism>
<keyword evidence="2" id="KW-1185">Reference proteome</keyword>
<dbReference type="Proteomes" id="UP001566132">
    <property type="component" value="Unassembled WGS sequence"/>
</dbReference>
<gene>
    <name evidence="1" type="ORF">ABEB36_005652</name>
</gene>
<name>A0ABD1F221_HYPHA</name>
<evidence type="ECO:0000313" key="1">
    <source>
        <dbReference type="EMBL" id="KAL1506257.1"/>
    </source>
</evidence>
<comment type="caution">
    <text evidence="1">The sequence shown here is derived from an EMBL/GenBank/DDBJ whole genome shotgun (WGS) entry which is preliminary data.</text>
</comment>
<dbReference type="EMBL" id="JBDJPC010000004">
    <property type="protein sequence ID" value="KAL1506257.1"/>
    <property type="molecule type" value="Genomic_DNA"/>
</dbReference>
<protein>
    <submittedName>
        <fullName evidence="1">Uncharacterized protein</fullName>
    </submittedName>
</protein>
<accession>A0ABD1F221</accession>